<evidence type="ECO:0000313" key="3">
    <source>
        <dbReference type="EMBL" id="SFL13961.1"/>
    </source>
</evidence>
<keyword evidence="1" id="KW-1133">Transmembrane helix</keyword>
<dbReference type="InterPro" id="IPR003675">
    <property type="entry name" value="Rce1/LyrA-like_dom"/>
</dbReference>
<protein>
    <submittedName>
        <fullName evidence="3">CAAX protease self-immunity</fullName>
    </submittedName>
</protein>
<evidence type="ECO:0000259" key="2">
    <source>
        <dbReference type="Pfam" id="PF02517"/>
    </source>
</evidence>
<dbReference type="Pfam" id="PF02517">
    <property type="entry name" value="Rce1-like"/>
    <property type="match status" value="1"/>
</dbReference>
<accession>A0A1I4FC42</accession>
<dbReference type="GO" id="GO:0080120">
    <property type="term" value="P:CAAX-box protein maturation"/>
    <property type="evidence" value="ECO:0007669"/>
    <property type="project" value="UniProtKB-ARBA"/>
</dbReference>
<feature type="transmembrane region" description="Helical" evidence="1">
    <location>
        <begin position="93"/>
        <end position="117"/>
    </location>
</feature>
<keyword evidence="4" id="KW-1185">Reference proteome</keyword>
<feature type="transmembrane region" description="Helical" evidence="1">
    <location>
        <begin position="173"/>
        <end position="197"/>
    </location>
</feature>
<keyword evidence="1" id="KW-0472">Membrane</keyword>
<sequence>MLASLAIAVLALYLLTAEPLLGRHAHRQLLAALDADAPGARRRFYRQWTWQGWILLLVTLFVTLGVAGWTPAQLGLRVPHWPTGLPSGAAGSSLIAGFAVGTALAAVGGIVIGLALARRRKDATPTHSPRVAGGDKLLRMLPRTRAERWSFAALAVTAGITEEVIWRGFGLGLLFALLPHAPIAVPIVLAALAFGWAHLYQGWTGVLATAALGGLFAWLYWATGSLLLPMLLHVLIDLRAMLVRVPADVPFAGAHPPP</sequence>
<evidence type="ECO:0000313" key="4">
    <source>
        <dbReference type="Proteomes" id="UP000198725"/>
    </source>
</evidence>
<dbReference type="GO" id="GO:0006508">
    <property type="term" value="P:proteolysis"/>
    <property type="evidence" value="ECO:0007669"/>
    <property type="project" value="UniProtKB-KW"/>
</dbReference>
<organism evidence="3 4">
    <name type="scientific">Rhodanobacter glycinis</name>
    <dbReference type="NCBI Taxonomy" id="582702"/>
    <lineage>
        <taxon>Bacteria</taxon>
        <taxon>Pseudomonadati</taxon>
        <taxon>Pseudomonadota</taxon>
        <taxon>Gammaproteobacteria</taxon>
        <taxon>Lysobacterales</taxon>
        <taxon>Rhodanobacteraceae</taxon>
        <taxon>Rhodanobacter</taxon>
    </lineage>
</organism>
<evidence type="ECO:0000256" key="1">
    <source>
        <dbReference type="SAM" id="Phobius"/>
    </source>
</evidence>
<proteinExistence type="predicted"/>
<dbReference type="Proteomes" id="UP000198725">
    <property type="component" value="Unassembled WGS sequence"/>
</dbReference>
<feature type="transmembrane region" description="Helical" evidence="1">
    <location>
        <begin position="217"/>
        <end position="236"/>
    </location>
</feature>
<reference evidence="4" key="1">
    <citation type="submission" date="2016-10" db="EMBL/GenBank/DDBJ databases">
        <authorList>
            <person name="Varghese N."/>
            <person name="Submissions S."/>
        </authorList>
    </citation>
    <scope>NUCLEOTIDE SEQUENCE [LARGE SCALE GENOMIC DNA]</scope>
    <source>
        <strain evidence="4">MO64</strain>
    </source>
</reference>
<dbReference type="GO" id="GO:0004175">
    <property type="term" value="F:endopeptidase activity"/>
    <property type="evidence" value="ECO:0007669"/>
    <property type="project" value="UniProtKB-ARBA"/>
</dbReference>
<dbReference type="EMBL" id="FOSR01000016">
    <property type="protein sequence ID" value="SFL13961.1"/>
    <property type="molecule type" value="Genomic_DNA"/>
</dbReference>
<keyword evidence="3" id="KW-0378">Hydrolase</keyword>
<name>A0A1I4FC42_9GAMM</name>
<keyword evidence="1" id="KW-0812">Transmembrane</keyword>
<feature type="domain" description="CAAX prenyl protease 2/Lysostaphin resistance protein A-like" evidence="2">
    <location>
        <begin position="148"/>
        <end position="238"/>
    </location>
</feature>
<feature type="transmembrane region" description="Helical" evidence="1">
    <location>
        <begin position="50"/>
        <end position="72"/>
    </location>
</feature>
<keyword evidence="3" id="KW-0645">Protease</keyword>
<dbReference type="RefSeq" id="WP_092704946.1">
    <property type="nucleotide sequence ID" value="NZ_FOSR01000016.1"/>
</dbReference>
<dbReference type="AlphaFoldDB" id="A0A1I4FC42"/>
<gene>
    <name evidence="3" type="ORF">SAMN05192579_11621</name>
</gene>